<dbReference type="Pfam" id="PF14580">
    <property type="entry name" value="LRR_9"/>
    <property type="match status" value="1"/>
</dbReference>
<evidence type="ECO:0000313" key="3">
    <source>
        <dbReference type="Ensembl" id="ENSDCDP00010023358.1"/>
    </source>
</evidence>
<gene>
    <name evidence="3" type="primary">lrguk</name>
</gene>
<dbReference type="GO" id="GO:0005829">
    <property type="term" value="C:cytosol"/>
    <property type="evidence" value="ECO:0007669"/>
    <property type="project" value="TreeGrafter"/>
</dbReference>
<keyword evidence="4" id="KW-1185">Reference proteome</keyword>
<reference evidence="3" key="2">
    <citation type="submission" date="2025-08" db="UniProtKB">
        <authorList>
            <consortium name="Ensembl"/>
        </authorList>
    </citation>
    <scope>IDENTIFICATION</scope>
</reference>
<feature type="domain" description="Guanylate kinase-like" evidence="2">
    <location>
        <begin position="281"/>
        <end position="466"/>
    </location>
</feature>
<reference evidence="3 4" key="1">
    <citation type="submission" date="2020-06" db="EMBL/GenBank/DDBJ databases">
        <authorList>
            <consortium name="Wellcome Sanger Institute Data Sharing"/>
        </authorList>
    </citation>
    <scope>NUCLEOTIDE SEQUENCE [LARGE SCALE GENOMIC DNA]</scope>
</reference>
<dbReference type="GeneTree" id="ENSGT00940000157992"/>
<protein>
    <recommendedName>
        <fullName evidence="2">Guanylate kinase-like domain-containing protein</fullName>
    </recommendedName>
</protein>
<dbReference type="Pfam" id="PF13516">
    <property type="entry name" value="LRR_6"/>
    <property type="match status" value="1"/>
</dbReference>
<sequence length="505" mass="57256">MFYLQGRNLNNISLLCRYVHLQKLELPHNRIKDLSCVSHMPYLITLDASHNCLSDFFGFQPPKNLKEVNLSYNQISEMKDLSAYSSLGRLVLDHNSVRRIHGLQSCISLTHLSLAHNKIARIHGLENLPLRELCLSGNMIEKIENLGTLRALQSLDLSSNRIHSLCGLNNLPLLGSINLESNLIKEASPIHDLYLLRDLNLRGNPVQDQPDYRLAIIFLLQQLTSLDQQPATAEEKVSAVNMYDPPLEEAAARDHMTQVLYQTLQPQGILDSTMPGLDAPYPMLVLTGPRACGKRELAHRLCQEFTEFFAYGACHTTREPYSGEEDGPDYHFITEEQFQNMIHMGKFIQTMQYGGHWFGLSWEAVESVAREGLACCVHMELEGVLSLKKSRFEPRYVLLIPTSTESYTHCLRHRQLYTQAEMQLDAAVSRIDLYGRVNRERPGFFDIVIPSDDRAQAYAVLRQAVMEYLNLEESRGGDSSPATPACSSNSKKGFAHLHLPYHILH</sequence>
<accession>A0AAY4BR44</accession>
<organism evidence="3 4">
    <name type="scientific">Denticeps clupeoides</name>
    <name type="common">denticle herring</name>
    <dbReference type="NCBI Taxonomy" id="299321"/>
    <lineage>
        <taxon>Eukaryota</taxon>
        <taxon>Metazoa</taxon>
        <taxon>Chordata</taxon>
        <taxon>Craniata</taxon>
        <taxon>Vertebrata</taxon>
        <taxon>Euteleostomi</taxon>
        <taxon>Actinopterygii</taxon>
        <taxon>Neopterygii</taxon>
        <taxon>Teleostei</taxon>
        <taxon>Clupei</taxon>
        <taxon>Clupeiformes</taxon>
        <taxon>Denticipitoidei</taxon>
        <taxon>Denticipitidae</taxon>
        <taxon>Denticeps</taxon>
    </lineage>
</organism>
<dbReference type="PROSITE" id="PS51450">
    <property type="entry name" value="LRR"/>
    <property type="match status" value="5"/>
</dbReference>
<reference evidence="3" key="3">
    <citation type="submission" date="2025-09" db="UniProtKB">
        <authorList>
            <consortium name="Ensembl"/>
        </authorList>
    </citation>
    <scope>IDENTIFICATION</scope>
</reference>
<dbReference type="SMART" id="SM00365">
    <property type="entry name" value="LRR_SD22"/>
    <property type="match status" value="5"/>
</dbReference>
<dbReference type="InterPro" id="IPR008145">
    <property type="entry name" value="GK/Ca_channel_bsu"/>
</dbReference>
<dbReference type="AlphaFoldDB" id="A0AAY4BR44"/>
<dbReference type="FunFam" id="3.40.50.300:FF:000828">
    <property type="entry name" value="leucine-rich repeat and guanylate kinase domain-containing protein-like"/>
    <property type="match status" value="1"/>
</dbReference>
<dbReference type="PANTHER" id="PTHR23117">
    <property type="entry name" value="GUANYLATE KINASE-RELATED"/>
    <property type="match status" value="1"/>
</dbReference>
<evidence type="ECO:0000313" key="4">
    <source>
        <dbReference type="Proteomes" id="UP000694580"/>
    </source>
</evidence>
<dbReference type="SUPFAM" id="SSF52058">
    <property type="entry name" value="L domain-like"/>
    <property type="match status" value="1"/>
</dbReference>
<dbReference type="InterPro" id="IPR032675">
    <property type="entry name" value="LRR_dom_sf"/>
</dbReference>
<dbReference type="InterPro" id="IPR027417">
    <property type="entry name" value="P-loop_NTPase"/>
</dbReference>
<dbReference type="InterPro" id="IPR001611">
    <property type="entry name" value="Leu-rich_rpt"/>
</dbReference>
<proteinExistence type="predicted"/>
<dbReference type="InterPro" id="IPR008144">
    <property type="entry name" value="Guanylate_kin-like_dom"/>
</dbReference>
<dbReference type="GO" id="GO:0004385">
    <property type="term" value="F:GMP kinase activity"/>
    <property type="evidence" value="ECO:0007669"/>
    <property type="project" value="TreeGrafter"/>
</dbReference>
<dbReference type="Gene3D" id="3.40.50.300">
    <property type="entry name" value="P-loop containing nucleotide triphosphate hydrolases"/>
    <property type="match status" value="1"/>
</dbReference>
<dbReference type="CDD" id="cd00071">
    <property type="entry name" value="GMPK"/>
    <property type="match status" value="1"/>
</dbReference>
<evidence type="ECO:0000256" key="1">
    <source>
        <dbReference type="ARBA" id="ARBA00022679"/>
    </source>
</evidence>
<name>A0AAY4BR44_9TELE</name>
<dbReference type="SMART" id="SM00072">
    <property type="entry name" value="GuKc"/>
    <property type="match status" value="1"/>
</dbReference>
<dbReference type="PROSITE" id="PS50052">
    <property type="entry name" value="GUANYLATE_KINASE_2"/>
    <property type="match status" value="1"/>
</dbReference>
<dbReference type="Ensembl" id="ENSDCDT00010028224.1">
    <property type="protein sequence ID" value="ENSDCDP00010023358.1"/>
    <property type="gene ID" value="ENSDCDG00010014138.1"/>
</dbReference>
<dbReference type="Proteomes" id="UP000694580">
    <property type="component" value="Chromosome 15"/>
</dbReference>
<dbReference type="Pfam" id="PF00625">
    <property type="entry name" value="Guanylate_kin"/>
    <property type="match status" value="1"/>
</dbReference>
<evidence type="ECO:0000259" key="2">
    <source>
        <dbReference type="PROSITE" id="PS50052"/>
    </source>
</evidence>
<dbReference type="SUPFAM" id="SSF52540">
    <property type="entry name" value="P-loop containing nucleoside triphosphate hydrolases"/>
    <property type="match status" value="1"/>
</dbReference>
<dbReference type="PANTHER" id="PTHR23117:SF18">
    <property type="entry name" value="LEUCINE-RICH REPEAT AND GUANYLATE KINASE DOMAIN-CONTAINING PROTEIN"/>
    <property type="match status" value="1"/>
</dbReference>
<dbReference type="Gene3D" id="3.80.10.10">
    <property type="entry name" value="Ribonuclease Inhibitor"/>
    <property type="match status" value="2"/>
</dbReference>
<keyword evidence="1" id="KW-0808">Transferase</keyword>